<dbReference type="AlphaFoldDB" id="A0A327VMG1"/>
<evidence type="ECO:0000259" key="3">
    <source>
        <dbReference type="Pfam" id="PF08338"/>
    </source>
</evidence>
<dbReference type="SUPFAM" id="SSF51735">
    <property type="entry name" value="NAD(P)-binding Rossmann-fold domains"/>
    <property type="match status" value="1"/>
</dbReference>
<dbReference type="EMBL" id="QLMA01000011">
    <property type="protein sequence ID" value="RAJ73999.1"/>
    <property type="molecule type" value="Genomic_DNA"/>
</dbReference>
<dbReference type="InterPro" id="IPR001509">
    <property type="entry name" value="Epimerase_deHydtase"/>
</dbReference>
<dbReference type="InterPro" id="IPR036291">
    <property type="entry name" value="NAD(P)-bd_dom_sf"/>
</dbReference>
<evidence type="ECO:0000256" key="1">
    <source>
        <dbReference type="ARBA" id="ARBA00009353"/>
    </source>
</evidence>
<evidence type="ECO:0000313" key="5">
    <source>
        <dbReference type="Proteomes" id="UP000249819"/>
    </source>
</evidence>
<dbReference type="Proteomes" id="UP000249819">
    <property type="component" value="Unassembled WGS sequence"/>
</dbReference>
<accession>A0A327VMG1</accession>
<gene>
    <name evidence="4" type="ORF">CLV59_111118</name>
</gene>
<sequence>METVLITGGTGLVGTALTALLLERGYKVIVLTRTPERGSNPQVTYARWDILHQTIDPAALQQADYIIHLAGASVSDKRWTSARKREIVDSRTQSSELLVKALLSTPNKVKKVISASATGFYGPYTDHAFTESDPAAPDYLGSTTALWEKSISEVRSLEKPLVIFRIGIVLSRDGGALKEFYKPLRFGFAMAMGNGDQYVSWIHIQDLVRLFFNAIVNNKLDGTYNAVAPNPVTNKELVQSMARAAKGRSYMLAYMPTPLVKMVLGEFSIEVLKSVRVSSEKIQQTGFQFSYPNIDKAMEQLFPKR</sequence>
<evidence type="ECO:0000259" key="2">
    <source>
        <dbReference type="Pfam" id="PF01370"/>
    </source>
</evidence>
<feature type="domain" description="DUF1731" evidence="3">
    <location>
        <begin position="255"/>
        <end position="301"/>
    </location>
</feature>
<dbReference type="RefSeq" id="WP_111595228.1">
    <property type="nucleotide sequence ID" value="NZ_QLMA01000011.1"/>
</dbReference>
<dbReference type="PANTHER" id="PTHR11092:SF0">
    <property type="entry name" value="EPIMERASE FAMILY PROTEIN SDR39U1"/>
    <property type="match status" value="1"/>
</dbReference>
<dbReference type="OrthoDB" id="9801773at2"/>
<organism evidence="4 5">
    <name type="scientific">Chitinophaga dinghuensis</name>
    <dbReference type="NCBI Taxonomy" id="1539050"/>
    <lineage>
        <taxon>Bacteria</taxon>
        <taxon>Pseudomonadati</taxon>
        <taxon>Bacteroidota</taxon>
        <taxon>Chitinophagia</taxon>
        <taxon>Chitinophagales</taxon>
        <taxon>Chitinophagaceae</taxon>
        <taxon>Chitinophaga</taxon>
    </lineage>
</organism>
<dbReference type="NCBIfam" id="TIGR01777">
    <property type="entry name" value="yfcH"/>
    <property type="match status" value="1"/>
</dbReference>
<dbReference type="InterPro" id="IPR013549">
    <property type="entry name" value="DUF1731"/>
</dbReference>
<proteinExistence type="inferred from homology"/>
<comment type="caution">
    <text evidence="4">The sequence shown here is derived from an EMBL/GenBank/DDBJ whole genome shotgun (WGS) entry which is preliminary data.</text>
</comment>
<dbReference type="Gene3D" id="3.40.50.720">
    <property type="entry name" value="NAD(P)-binding Rossmann-like Domain"/>
    <property type="match status" value="1"/>
</dbReference>
<dbReference type="PANTHER" id="PTHR11092">
    <property type="entry name" value="SUGAR NUCLEOTIDE EPIMERASE RELATED"/>
    <property type="match status" value="1"/>
</dbReference>
<protein>
    <recommendedName>
        <fullName evidence="6">TIGR01777 family protein</fullName>
    </recommendedName>
</protein>
<evidence type="ECO:0000313" key="4">
    <source>
        <dbReference type="EMBL" id="RAJ73999.1"/>
    </source>
</evidence>
<dbReference type="Pfam" id="PF08338">
    <property type="entry name" value="DUF1731"/>
    <property type="match status" value="1"/>
</dbReference>
<dbReference type="InterPro" id="IPR010099">
    <property type="entry name" value="SDR39U1"/>
</dbReference>
<keyword evidence="5" id="KW-1185">Reference proteome</keyword>
<name>A0A327VMG1_9BACT</name>
<dbReference type="Pfam" id="PF01370">
    <property type="entry name" value="Epimerase"/>
    <property type="match status" value="1"/>
</dbReference>
<reference evidence="4 5" key="1">
    <citation type="submission" date="2018-06" db="EMBL/GenBank/DDBJ databases">
        <title>Genomic Encyclopedia of Archaeal and Bacterial Type Strains, Phase II (KMG-II): from individual species to whole genera.</title>
        <authorList>
            <person name="Goeker M."/>
        </authorList>
    </citation>
    <scope>NUCLEOTIDE SEQUENCE [LARGE SCALE GENOMIC DNA]</scope>
    <source>
        <strain evidence="4 5">DSM 29821</strain>
    </source>
</reference>
<comment type="similarity">
    <text evidence="1">Belongs to the NAD(P)-dependent epimerase/dehydratase family. SDR39U1 subfamily.</text>
</comment>
<evidence type="ECO:0008006" key="6">
    <source>
        <dbReference type="Google" id="ProtNLM"/>
    </source>
</evidence>
<feature type="domain" description="NAD-dependent epimerase/dehydratase" evidence="2">
    <location>
        <begin position="4"/>
        <end position="135"/>
    </location>
</feature>